<proteinExistence type="predicted"/>
<protein>
    <submittedName>
        <fullName evidence="1">Uncharacterized protein</fullName>
    </submittedName>
</protein>
<keyword evidence="2" id="KW-1185">Reference proteome</keyword>
<dbReference type="EMBL" id="CM047940">
    <property type="protein sequence ID" value="KAI9904370.1"/>
    <property type="molecule type" value="Genomic_DNA"/>
</dbReference>
<evidence type="ECO:0000313" key="2">
    <source>
        <dbReference type="Proteomes" id="UP001163324"/>
    </source>
</evidence>
<name>A0ACC0VF90_9HYPO</name>
<gene>
    <name evidence="1" type="ORF">N3K66_000899</name>
</gene>
<evidence type="ECO:0000313" key="1">
    <source>
        <dbReference type="EMBL" id="KAI9904370.1"/>
    </source>
</evidence>
<comment type="caution">
    <text evidence="1">The sequence shown here is derived from an EMBL/GenBank/DDBJ whole genome shotgun (WGS) entry which is preliminary data.</text>
</comment>
<dbReference type="Proteomes" id="UP001163324">
    <property type="component" value="Chromosome 1"/>
</dbReference>
<organism evidence="1 2">
    <name type="scientific">Trichothecium roseum</name>
    <dbReference type="NCBI Taxonomy" id="47278"/>
    <lineage>
        <taxon>Eukaryota</taxon>
        <taxon>Fungi</taxon>
        <taxon>Dikarya</taxon>
        <taxon>Ascomycota</taxon>
        <taxon>Pezizomycotina</taxon>
        <taxon>Sordariomycetes</taxon>
        <taxon>Hypocreomycetidae</taxon>
        <taxon>Hypocreales</taxon>
        <taxon>Hypocreales incertae sedis</taxon>
        <taxon>Trichothecium</taxon>
    </lineage>
</organism>
<sequence length="1769" mass="192574">MAPLPGDRPELPAPIDLSDPFVSNPSNHAPDARHHRYSAFDYELFAAGPGSSPRQAKRSLEAHLAETERRLEETGKLGSALVSQRKALEEQLQEVDKLQSEGEIDPELKQKLIEIEREYNDLSRESSRVFLPKQRVPSNETNSGSPFAPEGRTGRRSVSPSKFDGHATASPTKLSVPNRKVRNQPANRVHDIEFAAEISTSLIEHVRNLQTMLAERDEEVRDLKSDKSALEIEAESLQQRVKTLDESENRYKEENWNLETRLQELATQHREAGDREKKLAQALSAANTEKSATQKELDEAKASASKLADEYAVSVKHHDIELGTAKRNISTGEGERVTLQRKIDELTTQNQELARAFSSQRGRTLEREPGSGTSEDDFDTANDNATPDHSPPPSPIKVTPRHSMLESETLKSSLHHAQRTIQSQRGLIHREKTEKLELRRIIQELRDDLERSRDNPAPVPTRKPRKPETNKDFKKPPRLLGSFRTSRQEIINEDDPDWEDKEVYYGDSPHTSSANMSPVARQSVESVETLAGPAARRESTDQFDTANEASESAFETANERATETEDYRTGNEGYSDDAATETEGTRGFGKMSRPPSLPVSMAKHQSRKSFDSTASTSADEDDFSVLRTPTTTIASQRSRNRLNRGIFGRNSRHASEDPGIYSSPGSFVSSVHGTPQQSLFAELQGDFVGTDDESMGRRTPGRRSIRSVTPGSTRRALSPAPAVPALPRAIMVDSGTMTEPIELGQTSAAIPLPTFLSIPSSLSSDKRPATMESVVGPSSADKASAQTISTGDLNLSRPLSTLSYSDAGAQFDPDMEAELAQFPSPPTSGAVEPAPPALSLSFIQAESVEPVEDKLPLPPALSLTPLITENVEPLPEPEKPLPALSLSTISAENLSPIAEPDAPLPQLSMVAIQNEAVEPVAQPEAPAPELSISSVLGQDVEPVPEPNVPLPELRISPLMGQHIEPVSEPEALPLVLTMSTIAQQEVEPVMEPQEAALPLPVPVPAPVHAVEPESPEPPKLSMSNISAQGIEPVVEPDVIVPRPALGISSIYSENHEPRAEPEMVLPSAPLSYSIIDTQHVEPIMEPEPEPETEPIVPTLTVTPIVAETIAPVVEPPTLPPTLVISSITAEGIEPISPVVKKAPGLTLPNVSLSAIKSVETEPVPPRSPWRNGFILPRDYDSPERPETPKDRVFGAVPRFGRQQDDSPVIAEDETRQSPRDTAAVETPESQRPLKEISHNASSRPVRNAQVLFSDQGAQTSLTSEAIDNLFNIGPSSHGKTTSVGSVGTPGTTGTVRIHRPTSSNGSSSPSKRRGLDDTLYEADTLRRPASAASGRASVQGAPPLPSNHRELIEAARTNSAGGPASGSMAPPQWPASVLKTHPQTPQSQRPASAHSGAVRMTPTPRAMRSESAQGRAVDRLTARSRQSSVSSFASELDSRFNMHTGVGVDSSGFGPNTDPRMIQAITQTMIGEYLWKYTRKTGREGMSEKRHRRYFWVHPYTRTLYWGEKDPSSAGRTELKTKSVPIEAVRVVTDDNPMPPGLHRKSLVVIAPGRTLKFTCTTGQRHETWFNALSYLLMRTNADGQADAEELAGNLTQDDVDEFNPQLTARPTNGSRPNVAPSLSSYNSHATRNESPAVDVSIPTLTPQGRGLQVPRGSQGSLRKLSGYWKGGGNKISGTFSLRGRGAHSPTPGIYEASEVHDSAEDLREMIERQDREADRLENVRACCDGKHDVGSLHHHAKRGGRQSYAQPRSGPSPTPVQQSTRSRV</sequence>
<accession>A0ACC0VF90</accession>
<reference evidence="1" key="1">
    <citation type="submission" date="2022-10" db="EMBL/GenBank/DDBJ databases">
        <title>Complete Genome of Trichothecium roseum strain YXFP-22015, a Plant Pathogen Isolated from Citrus.</title>
        <authorList>
            <person name="Wang Y."/>
            <person name="Zhu L."/>
        </authorList>
    </citation>
    <scope>NUCLEOTIDE SEQUENCE</scope>
    <source>
        <strain evidence="1">YXFP-22015</strain>
    </source>
</reference>